<dbReference type="GO" id="GO:0016020">
    <property type="term" value="C:membrane"/>
    <property type="evidence" value="ECO:0007669"/>
    <property type="project" value="UniProtKB-SubCell"/>
</dbReference>
<dbReference type="RefSeq" id="XP_056554794.1">
    <property type="nucleotide sequence ID" value="XM_056699381.1"/>
</dbReference>
<dbReference type="Gene3D" id="1.50.40.10">
    <property type="entry name" value="Mitochondrial carrier domain"/>
    <property type="match status" value="1"/>
</dbReference>
<dbReference type="Pfam" id="PF00153">
    <property type="entry name" value="Mito_carr"/>
    <property type="match status" value="1"/>
</dbReference>
<dbReference type="AlphaFoldDB" id="A0A9W9V8J4"/>
<keyword evidence="2 6" id="KW-0812">Transmembrane</keyword>
<evidence type="ECO:0000256" key="2">
    <source>
        <dbReference type="ARBA" id="ARBA00022692"/>
    </source>
</evidence>
<dbReference type="Proteomes" id="UP001147782">
    <property type="component" value="Unassembled WGS sequence"/>
</dbReference>
<dbReference type="EMBL" id="JAPZBS010000005">
    <property type="protein sequence ID" value="KAJ5370360.1"/>
    <property type="molecule type" value="Genomic_DNA"/>
</dbReference>
<evidence type="ECO:0000256" key="1">
    <source>
        <dbReference type="ARBA" id="ARBA00004141"/>
    </source>
</evidence>
<keyword evidence="4 6" id="KW-1133">Transmembrane helix</keyword>
<name>A0A9W9V8J4_9EURO</name>
<evidence type="ECO:0000256" key="6">
    <source>
        <dbReference type="SAM" id="Phobius"/>
    </source>
</evidence>
<dbReference type="GeneID" id="81438560"/>
<keyword evidence="8" id="KW-1185">Reference proteome</keyword>
<comment type="caution">
    <text evidence="7">The sequence shown here is derived from an EMBL/GenBank/DDBJ whole genome shotgun (WGS) entry which is preliminary data.</text>
</comment>
<keyword evidence="3" id="KW-0496">Mitochondrion</keyword>
<evidence type="ECO:0000256" key="5">
    <source>
        <dbReference type="ARBA" id="ARBA00023136"/>
    </source>
</evidence>
<organism evidence="7 8">
    <name type="scientific">Penicillium cataractarum</name>
    <dbReference type="NCBI Taxonomy" id="2100454"/>
    <lineage>
        <taxon>Eukaryota</taxon>
        <taxon>Fungi</taxon>
        <taxon>Dikarya</taxon>
        <taxon>Ascomycota</taxon>
        <taxon>Pezizomycotina</taxon>
        <taxon>Eurotiomycetes</taxon>
        <taxon>Eurotiomycetidae</taxon>
        <taxon>Eurotiales</taxon>
        <taxon>Aspergillaceae</taxon>
        <taxon>Penicillium</taxon>
    </lineage>
</organism>
<evidence type="ECO:0000256" key="3">
    <source>
        <dbReference type="ARBA" id="ARBA00022792"/>
    </source>
</evidence>
<accession>A0A9W9V8J4</accession>
<comment type="subcellular location">
    <subcellularLocation>
        <location evidence="1">Membrane</location>
        <topology evidence="1">Multi-pass membrane protein</topology>
    </subcellularLocation>
</comment>
<evidence type="ECO:0000313" key="7">
    <source>
        <dbReference type="EMBL" id="KAJ5370360.1"/>
    </source>
</evidence>
<dbReference type="InterPro" id="IPR018108">
    <property type="entry name" value="MCP_transmembrane"/>
</dbReference>
<dbReference type="SUPFAM" id="SSF103506">
    <property type="entry name" value="Mitochondrial carrier"/>
    <property type="match status" value="1"/>
</dbReference>
<feature type="transmembrane region" description="Helical" evidence="6">
    <location>
        <begin position="6"/>
        <end position="26"/>
    </location>
</feature>
<proteinExistence type="predicted"/>
<sequence>MYNTHSDIWIAGAFAAVVVDFIVYPVDTLKTRIQSPDYEKVFKDARTGAQEHSLLHTKL</sequence>
<protein>
    <submittedName>
        <fullName evidence="7">Uncharacterized protein</fullName>
    </submittedName>
</protein>
<reference evidence="7" key="1">
    <citation type="submission" date="2022-11" db="EMBL/GenBank/DDBJ databases">
        <authorList>
            <person name="Petersen C."/>
        </authorList>
    </citation>
    <scope>NUCLEOTIDE SEQUENCE</scope>
    <source>
        <strain evidence="7">IBT 29864</strain>
    </source>
</reference>
<reference evidence="7" key="2">
    <citation type="journal article" date="2023" name="IMA Fungus">
        <title>Comparative genomic study of the Penicillium genus elucidates a diverse pangenome and 15 lateral gene transfer events.</title>
        <authorList>
            <person name="Petersen C."/>
            <person name="Sorensen T."/>
            <person name="Nielsen M.R."/>
            <person name="Sondergaard T.E."/>
            <person name="Sorensen J.L."/>
            <person name="Fitzpatrick D.A."/>
            <person name="Frisvad J.C."/>
            <person name="Nielsen K.L."/>
        </authorList>
    </citation>
    <scope>NUCLEOTIDE SEQUENCE</scope>
    <source>
        <strain evidence="7">IBT 29864</strain>
    </source>
</reference>
<evidence type="ECO:0000256" key="4">
    <source>
        <dbReference type="ARBA" id="ARBA00022989"/>
    </source>
</evidence>
<dbReference type="InterPro" id="IPR023395">
    <property type="entry name" value="MCP_dom_sf"/>
</dbReference>
<gene>
    <name evidence="7" type="ORF">N7496_006452</name>
</gene>
<dbReference type="OrthoDB" id="250329at2759"/>
<evidence type="ECO:0000313" key="8">
    <source>
        <dbReference type="Proteomes" id="UP001147782"/>
    </source>
</evidence>
<keyword evidence="5 6" id="KW-0472">Membrane</keyword>
<keyword evidence="3" id="KW-0999">Mitochondrion inner membrane</keyword>